<organism evidence="1">
    <name type="scientific">Florenciella sp. virus SA2</name>
    <dbReference type="NCBI Taxonomy" id="3240092"/>
    <lineage>
        <taxon>Viruses</taxon>
    </lineage>
</organism>
<dbReference type="EMBL" id="PP542043">
    <property type="protein sequence ID" value="XDO02135.1"/>
    <property type="molecule type" value="Genomic_DNA"/>
</dbReference>
<name>A0AB39JE36_9VIRU</name>
<proteinExistence type="predicted"/>
<dbReference type="InterPro" id="IPR011335">
    <property type="entry name" value="Restrct_endonuc-II-like"/>
</dbReference>
<protein>
    <recommendedName>
        <fullName evidence="2">PD-(D/E)XK endonuclease-like domain-containing protein</fullName>
    </recommendedName>
</protein>
<evidence type="ECO:0008006" key="2">
    <source>
        <dbReference type="Google" id="ProtNLM"/>
    </source>
</evidence>
<gene>
    <name evidence="1" type="ORF">FloV-SA2_00316</name>
</gene>
<dbReference type="Gene3D" id="3.90.320.10">
    <property type="match status" value="1"/>
</dbReference>
<dbReference type="InterPro" id="IPR011604">
    <property type="entry name" value="PDDEXK-like_dom_sf"/>
</dbReference>
<reference evidence="1" key="1">
    <citation type="submission" date="2024-03" db="EMBL/GenBank/DDBJ databases">
        <title>Eukaryotic viruses encode the ribosomal protein eL40.</title>
        <authorList>
            <person name="Thomy J."/>
            <person name="Schvarcz C.R."/>
            <person name="McBeain K.A."/>
            <person name="Edwards K.F."/>
            <person name="Steward G.F."/>
        </authorList>
    </citation>
    <scope>NUCLEOTIDE SEQUENCE</scope>
    <source>
        <strain evidence="1">FloV-SA2</strain>
    </source>
</reference>
<dbReference type="SUPFAM" id="SSF52980">
    <property type="entry name" value="Restriction endonuclease-like"/>
    <property type="match status" value="1"/>
</dbReference>
<evidence type="ECO:0000313" key="1">
    <source>
        <dbReference type="EMBL" id="XDO02135.1"/>
    </source>
</evidence>
<accession>A0AB39JE36</accession>
<sequence>MLAIKNKHERDNHIKFYEKTHVYTVNKKKGYKSITTIVHNAFEKFDSDKIIDNMMASPNWESSKYYGMTKAEIKKQWKDNGAEAAKQGTTMHYLFEYHYNDMYNTELSQHPQFFQDFMNNHDYSETTEYKYFKNFIDDHPDLVPYRTEWPVYDEKKKIAGSIDMIFINEDGTLSIYDWKRVKKIERFNNFNKTCIVDGMSHIPDGNYWHYSLQLNLYKMILETNYGFTIKDIYLVVIHPENEIENYEKIKLPFIPEKDLNKIINYSKSRLF</sequence>